<name>A0A919P5N0_9CELL</name>
<evidence type="ECO:0000313" key="1">
    <source>
        <dbReference type="EMBL" id="GIG22695.1"/>
    </source>
</evidence>
<protein>
    <recommendedName>
        <fullName evidence="3">Adhesin domain-containing protein</fullName>
    </recommendedName>
</protein>
<dbReference type="Proteomes" id="UP000632740">
    <property type="component" value="Unassembled WGS sequence"/>
</dbReference>
<keyword evidence="2" id="KW-1185">Reference proteome</keyword>
<comment type="caution">
    <text evidence="1">The sequence shown here is derived from an EMBL/GenBank/DDBJ whole genome shotgun (WGS) entry which is preliminary data.</text>
</comment>
<gene>
    <name evidence="1" type="ORF">Cch01nite_34190</name>
</gene>
<dbReference type="AlphaFoldDB" id="A0A919P5N0"/>
<organism evidence="1 2">
    <name type="scientific">Cellulomonas chitinilytica</name>
    <dbReference type="NCBI Taxonomy" id="398759"/>
    <lineage>
        <taxon>Bacteria</taxon>
        <taxon>Bacillati</taxon>
        <taxon>Actinomycetota</taxon>
        <taxon>Actinomycetes</taxon>
        <taxon>Micrococcales</taxon>
        <taxon>Cellulomonadaceae</taxon>
        <taxon>Cellulomonas</taxon>
    </lineage>
</organism>
<dbReference type="RefSeq" id="WP_203757688.1">
    <property type="nucleotide sequence ID" value="NZ_BONK01000012.1"/>
</dbReference>
<proteinExistence type="predicted"/>
<accession>A0A919P5N0</accession>
<sequence>MPAFATPEPITVNVDVAVAAVNVLATDRADTVVTVAPSDPNKSGDVKAADETRVDLHDGALSVVMSARWRYLSKSSVEITIEVPTGSHLQGSALGALYTQGRLGTCVFTSRAGEVWVDEVAGRTELRASAGSVVVGRALGPTDVVASAGGVRIRELVGDATIKCTNGYTEIGESTGTLRVHGAHGAITIHRSLGETTLRSAHAGIRVEQAVGGTVQLENAYGAIEVGVPEGTAAWIDATSQHGMVRNQLVGATGPEENDRTVEVRASTSYGDIVVRRPLG</sequence>
<reference evidence="1" key="1">
    <citation type="submission" date="2021-01" db="EMBL/GenBank/DDBJ databases">
        <title>Whole genome shotgun sequence of Cellulomonas chitinilytica NBRC 110799.</title>
        <authorList>
            <person name="Komaki H."/>
            <person name="Tamura T."/>
        </authorList>
    </citation>
    <scope>NUCLEOTIDE SEQUENCE</scope>
    <source>
        <strain evidence="1">NBRC 110799</strain>
    </source>
</reference>
<evidence type="ECO:0008006" key="3">
    <source>
        <dbReference type="Google" id="ProtNLM"/>
    </source>
</evidence>
<dbReference type="EMBL" id="BONK01000012">
    <property type="protein sequence ID" value="GIG22695.1"/>
    <property type="molecule type" value="Genomic_DNA"/>
</dbReference>
<evidence type="ECO:0000313" key="2">
    <source>
        <dbReference type="Proteomes" id="UP000632740"/>
    </source>
</evidence>